<protein>
    <submittedName>
        <fullName evidence="6">LacI family transcriptional regulator</fullName>
    </submittedName>
</protein>
<proteinExistence type="predicted"/>
<accession>A0A7X6HH43</accession>
<dbReference type="Gene3D" id="3.40.50.2300">
    <property type="match status" value="2"/>
</dbReference>
<dbReference type="InterPro" id="IPR010982">
    <property type="entry name" value="Lambda_DNA-bd_dom_sf"/>
</dbReference>
<dbReference type="GO" id="GO:0000976">
    <property type="term" value="F:transcription cis-regulatory region binding"/>
    <property type="evidence" value="ECO:0007669"/>
    <property type="project" value="TreeGrafter"/>
</dbReference>
<dbReference type="Gene3D" id="1.10.260.40">
    <property type="entry name" value="lambda repressor-like DNA-binding domains"/>
    <property type="match status" value="1"/>
</dbReference>
<keyword evidence="3" id="KW-0238">DNA-binding</keyword>
<dbReference type="InterPro" id="IPR028082">
    <property type="entry name" value="Peripla_BP_I"/>
</dbReference>
<gene>
    <name evidence="6" type="ORF">HGG74_13580</name>
</gene>
<evidence type="ECO:0000256" key="3">
    <source>
        <dbReference type="ARBA" id="ARBA00023125"/>
    </source>
</evidence>
<dbReference type="AlphaFoldDB" id="A0A7X6HH43"/>
<evidence type="ECO:0000256" key="4">
    <source>
        <dbReference type="ARBA" id="ARBA00023163"/>
    </source>
</evidence>
<dbReference type="SUPFAM" id="SSF53822">
    <property type="entry name" value="Periplasmic binding protein-like I"/>
    <property type="match status" value="1"/>
</dbReference>
<evidence type="ECO:0000256" key="1">
    <source>
        <dbReference type="ARBA" id="ARBA00022491"/>
    </source>
</evidence>
<dbReference type="PANTHER" id="PTHR30146:SF148">
    <property type="entry name" value="HTH-TYPE TRANSCRIPTIONAL REPRESSOR PURR-RELATED"/>
    <property type="match status" value="1"/>
</dbReference>
<dbReference type="RefSeq" id="WP_168487148.1">
    <property type="nucleotide sequence ID" value="NZ_JAAZSQ010000013.1"/>
</dbReference>
<dbReference type="InterPro" id="IPR001761">
    <property type="entry name" value="Peripla_BP/Lac1_sug-bd_dom"/>
</dbReference>
<dbReference type="CDD" id="cd06289">
    <property type="entry name" value="PBP1_MalI-like"/>
    <property type="match status" value="1"/>
</dbReference>
<evidence type="ECO:0000313" key="6">
    <source>
        <dbReference type="EMBL" id="NKX55547.1"/>
    </source>
</evidence>
<dbReference type="Pfam" id="PF00532">
    <property type="entry name" value="Peripla_BP_1"/>
    <property type="match status" value="1"/>
</dbReference>
<evidence type="ECO:0000313" key="7">
    <source>
        <dbReference type="Proteomes" id="UP000544090"/>
    </source>
</evidence>
<dbReference type="GO" id="GO:0003700">
    <property type="term" value="F:DNA-binding transcription factor activity"/>
    <property type="evidence" value="ECO:0007669"/>
    <property type="project" value="TreeGrafter"/>
</dbReference>
<keyword evidence="7" id="KW-1185">Reference proteome</keyword>
<feature type="domain" description="HTH lacI-type" evidence="5">
    <location>
        <begin position="4"/>
        <end position="58"/>
    </location>
</feature>
<dbReference type="SUPFAM" id="SSF47413">
    <property type="entry name" value="lambda repressor-like DNA-binding domains"/>
    <property type="match status" value="1"/>
</dbReference>
<dbReference type="EMBL" id="JAAZSQ010000013">
    <property type="protein sequence ID" value="NKX55547.1"/>
    <property type="molecule type" value="Genomic_DNA"/>
</dbReference>
<reference evidence="6 7" key="1">
    <citation type="submission" date="2020-04" db="EMBL/GenBank/DDBJ databases">
        <title>Arthrobacter sp. nov.</title>
        <authorList>
            <person name="Liu S."/>
        </authorList>
    </citation>
    <scope>NUCLEOTIDE SEQUENCE [LARGE SCALE GENOMIC DNA]</scope>
    <source>
        <strain evidence="6 7">E918</strain>
    </source>
</reference>
<keyword evidence="4" id="KW-0804">Transcription</keyword>
<dbReference type="PANTHER" id="PTHR30146">
    <property type="entry name" value="LACI-RELATED TRANSCRIPTIONAL REPRESSOR"/>
    <property type="match status" value="1"/>
</dbReference>
<sequence length="343" mass="36507">MPRVTLADVSRHAGVSRSTASLVLNDSPTIPLSTKTRVRQAMAELGYVYNRQAATLRNQKSMAIGLAVTEVSNPYFAELAMALDDAAYANGYTVVVGYSRDDTERQDHLISTLLERGVDGLILLPAALSEATSIDRLLAGSRTPLVLLARHFNLAHDYVGADNRTGGQLLGRHIQSIGARTVALVGGPEYTSARVERTEGMKSVFDSAGIRLEPSTVLASETTPAGGAKATAELLDSGILPDVIVAYSDVIAGGIYAELHARGLEPGRDIAVAGFDDIPGSAQMIPPLTTVATFPNKIGTACAEMIFSRIADPEPDNGHEHVLIEPRLRIRASTASWRPRTPS</sequence>
<evidence type="ECO:0000259" key="5">
    <source>
        <dbReference type="PROSITE" id="PS50932"/>
    </source>
</evidence>
<dbReference type="Pfam" id="PF00356">
    <property type="entry name" value="LacI"/>
    <property type="match status" value="1"/>
</dbReference>
<keyword evidence="2" id="KW-0805">Transcription regulation</keyword>
<dbReference type="PROSITE" id="PS50932">
    <property type="entry name" value="HTH_LACI_2"/>
    <property type="match status" value="1"/>
</dbReference>
<keyword evidence="1" id="KW-0678">Repressor</keyword>
<dbReference type="SMART" id="SM00354">
    <property type="entry name" value="HTH_LACI"/>
    <property type="match status" value="1"/>
</dbReference>
<evidence type="ECO:0000256" key="2">
    <source>
        <dbReference type="ARBA" id="ARBA00023015"/>
    </source>
</evidence>
<organism evidence="6 7">
    <name type="scientific">Arthrobacter mobilis</name>
    <dbReference type="NCBI Taxonomy" id="2724944"/>
    <lineage>
        <taxon>Bacteria</taxon>
        <taxon>Bacillati</taxon>
        <taxon>Actinomycetota</taxon>
        <taxon>Actinomycetes</taxon>
        <taxon>Micrococcales</taxon>
        <taxon>Micrococcaceae</taxon>
        <taxon>Arthrobacter</taxon>
    </lineage>
</organism>
<dbReference type="Proteomes" id="UP000544090">
    <property type="component" value="Unassembled WGS sequence"/>
</dbReference>
<dbReference type="CDD" id="cd01392">
    <property type="entry name" value="HTH_LacI"/>
    <property type="match status" value="1"/>
</dbReference>
<comment type="caution">
    <text evidence="6">The sequence shown here is derived from an EMBL/GenBank/DDBJ whole genome shotgun (WGS) entry which is preliminary data.</text>
</comment>
<dbReference type="InterPro" id="IPR000843">
    <property type="entry name" value="HTH_LacI"/>
</dbReference>
<name>A0A7X6HH43_9MICC</name>